<dbReference type="CDD" id="cd01286">
    <property type="entry name" value="deoxycytidylate_deaminase"/>
    <property type="match status" value="1"/>
</dbReference>
<dbReference type="AlphaFoldDB" id="S9PR09"/>
<proteinExistence type="inferred from homology"/>
<dbReference type="InterPro" id="IPR016192">
    <property type="entry name" value="APOBEC/CMP_deaminase_Zn-bd"/>
</dbReference>
<evidence type="ECO:0000313" key="11">
    <source>
        <dbReference type="EMBL" id="EPX71586.1"/>
    </source>
</evidence>
<dbReference type="GeneID" id="25030783"/>
<dbReference type="EC" id="3.5.4.12" evidence="7"/>
<dbReference type="SUPFAM" id="SSF53927">
    <property type="entry name" value="Cytidine deaminase-like"/>
    <property type="match status" value="1"/>
</dbReference>
<dbReference type="InterPro" id="IPR002125">
    <property type="entry name" value="CMP_dCMP_dom"/>
</dbReference>
<dbReference type="VEuPathDB" id="FungiDB:SOCG_01803"/>
<dbReference type="EMBL" id="KE503208">
    <property type="protein sequence ID" value="EPX71586.1"/>
    <property type="molecule type" value="Genomic_DNA"/>
</dbReference>
<evidence type="ECO:0000256" key="7">
    <source>
        <dbReference type="ARBA" id="ARBA00038938"/>
    </source>
</evidence>
<dbReference type="RefSeq" id="XP_013020210.1">
    <property type="nucleotide sequence ID" value="XM_013164756.1"/>
</dbReference>
<dbReference type="PANTHER" id="PTHR11086:SF18">
    <property type="entry name" value="DEOXYCYTIDYLATE DEAMINASE"/>
    <property type="match status" value="1"/>
</dbReference>
<dbReference type="GO" id="GO:0008270">
    <property type="term" value="F:zinc ion binding"/>
    <property type="evidence" value="ECO:0007669"/>
    <property type="project" value="InterPro"/>
</dbReference>
<keyword evidence="5" id="KW-0378">Hydrolase</keyword>
<feature type="domain" description="CMP/dCMP-type deaminase" evidence="10">
    <location>
        <begin position="173"/>
        <end position="311"/>
    </location>
</feature>
<dbReference type="PANTHER" id="PTHR11086">
    <property type="entry name" value="DEOXYCYTIDYLATE DEAMINASE-RELATED"/>
    <property type="match status" value="1"/>
</dbReference>
<reference evidence="11 12" key="1">
    <citation type="journal article" date="2011" name="Science">
        <title>Comparative functional genomics of the fission yeasts.</title>
        <authorList>
            <person name="Rhind N."/>
            <person name="Chen Z."/>
            <person name="Yassour M."/>
            <person name="Thompson D.A."/>
            <person name="Haas B.J."/>
            <person name="Habib N."/>
            <person name="Wapinski I."/>
            <person name="Roy S."/>
            <person name="Lin M.F."/>
            <person name="Heiman D.I."/>
            <person name="Young S.K."/>
            <person name="Furuya K."/>
            <person name="Guo Y."/>
            <person name="Pidoux A."/>
            <person name="Chen H.M."/>
            <person name="Robbertse B."/>
            <person name="Goldberg J.M."/>
            <person name="Aoki K."/>
            <person name="Bayne E.H."/>
            <person name="Berlin A.M."/>
            <person name="Desjardins C.A."/>
            <person name="Dobbs E."/>
            <person name="Dukaj L."/>
            <person name="Fan L."/>
            <person name="FitzGerald M.G."/>
            <person name="French C."/>
            <person name="Gujja S."/>
            <person name="Hansen K."/>
            <person name="Keifenheim D."/>
            <person name="Levin J.Z."/>
            <person name="Mosher R.A."/>
            <person name="Mueller C.A."/>
            <person name="Pfiffner J."/>
            <person name="Priest M."/>
            <person name="Russ C."/>
            <person name="Smialowska A."/>
            <person name="Swoboda P."/>
            <person name="Sykes S.M."/>
            <person name="Vaughn M."/>
            <person name="Vengrova S."/>
            <person name="Yoder R."/>
            <person name="Zeng Q."/>
            <person name="Allshire R."/>
            <person name="Baulcombe D."/>
            <person name="Birren B.W."/>
            <person name="Brown W."/>
            <person name="Ekwall K."/>
            <person name="Kellis M."/>
            <person name="Leatherwood J."/>
            <person name="Levin H."/>
            <person name="Margalit H."/>
            <person name="Martienssen R."/>
            <person name="Nieduszynski C.A."/>
            <person name="Spatafora J.W."/>
            <person name="Friedman N."/>
            <person name="Dalgaard J.Z."/>
            <person name="Baumann P."/>
            <person name="Niki H."/>
            <person name="Regev A."/>
            <person name="Nusbaum C."/>
        </authorList>
    </citation>
    <scope>NUCLEOTIDE SEQUENCE [LARGE SCALE GENOMIC DNA]</scope>
    <source>
        <strain evidence="12">yFS286</strain>
    </source>
</reference>
<dbReference type="HOGENOM" id="CLU_047993_0_0_1"/>
<dbReference type="GO" id="GO:0005737">
    <property type="term" value="C:cytoplasm"/>
    <property type="evidence" value="ECO:0007669"/>
    <property type="project" value="TreeGrafter"/>
</dbReference>
<dbReference type="InterPro" id="IPR016193">
    <property type="entry name" value="Cytidine_deaminase-like"/>
</dbReference>
<evidence type="ECO:0000256" key="3">
    <source>
        <dbReference type="ARBA" id="ARBA00022723"/>
    </source>
</evidence>
<evidence type="ECO:0000256" key="8">
    <source>
        <dbReference type="ARBA" id="ARBA00041763"/>
    </source>
</evidence>
<gene>
    <name evidence="11" type="ORF">SOCG_01803</name>
</gene>
<comment type="similarity">
    <text evidence="2">Belongs to the cytidine and deoxycytidylate deaminase family.</text>
</comment>
<evidence type="ECO:0000256" key="6">
    <source>
        <dbReference type="ARBA" id="ARBA00022833"/>
    </source>
</evidence>
<comment type="cofactor">
    <cofactor evidence="1">
        <name>Zn(2+)</name>
        <dbReference type="ChEBI" id="CHEBI:29105"/>
    </cofactor>
</comment>
<organism evidence="11 12">
    <name type="scientific">Schizosaccharomyces octosporus (strain yFS286)</name>
    <name type="common">Fission yeast</name>
    <name type="synonym">Octosporomyces octosporus</name>
    <dbReference type="NCBI Taxonomy" id="483514"/>
    <lineage>
        <taxon>Eukaryota</taxon>
        <taxon>Fungi</taxon>
        <taxon>Dikarya</taxon>
        <taxon>Ascomycota</taxon>
        <taxon>Taphrinomycotina</taxon>
        <taxon>Schizosaccharomycetes</taxon>
        <taxon>Schizosaccharomycetales</taxon>
        <taxon>Schizosaccharomycetaceae</taxon>
        <taxon>Schizosaccharomyces</taxon>
    </lineage>
</organism>
<evidence type="ECO:0000256" key="9">
    <source>
        <dbReference type="ARBA" id="ARBA00071582"/>
    </source>
</evidence>
<evidence type="ECO:0000256" key="2">
    <source>
        <dbReference type="ARBA" id="ARBA00006576"/>
    </source>
</evidence>
<evidence type="ECO:0000313" key="12">
    <source>
        <dbReference type="Proteomes" id="UP000016088"/>
    </source>
</evidence>
<keyword evidence="12" id="KW-1185">Reference proteome</keyword>
<dbReference type="Gene3D" id="3.40.140.10">
    <property type="entry name" value="Cytidine Deaminase, domain 2"/>
    <property type="match status" value="1"/>
</dbReference>
<evidence type="ECO:0000256" key="1">
    <source>
        <dbReference type="ARBA" id="ARBA00001947"/>
    </source>
</evidence>
<name>S9PR09_SCHOY</name>
<dbReference type="OMA" id="YFMRLAD"/>
<dbReference type="InterPro" id="IPR015517">
    <property type="entry name" value="dCMP_deaminase-rel"/>
</dbReference>
<protein>
    <recommendedName>
        <fullName evidence="9">Deoxycytidylate deaminase</fullName>
        <ecNumber evidence="7">3.5.4.12</ecNumber>
    </recommendedName>
    <alternativeName>
        <fullName evidence="8">dCMP deaminase</fullName>
    </alternativeName>
</protein>
<accession>S9PR09</accession>
<keyword evidence="4" id="KW-0545">Nucleotide biosynthesis</keyword>
<dbReference type="Proteomes" id="UP000016088">
    <property type="component" value="Unassembled WGS sequence"/>
</dbReference>
<evidence type="ECO:0000259" key="10">
    <source>
        <dbReference type="PROSITE" id="PS51747"/>
    </source>
</evidence>
<dbReference type="InterPro" id="IPR027417">
    <property type="entry name" value="P-loop_NTPase"/>
</dbReference>
<dbReference type="FunFam" id="3.40.140.10:FF:000035">
    <property type="entry name" value="dCMP deaminase"/>
    <property type="match status" value="1"/>
</dbReference>
<dbReference type="SUPFAM" id="SSF52540">
    <property type="entry name" value="P-loop containing nucleoside triphosphate hydrolases"/>
    <property type="match status" value="1"/>
</dbReference>
<evidence type="ECO:0000256" key="5">
    <source>
        <dbReference type="ARBA" id="ARBA00022801"/>
    </source>
</evidence>
<keyword evidence="3" id="KW-0479">Metal-binding</keyword>
<dbReference type="InterPro" id="IPR035105">
    <property type="entry name" value="Deoxycytidylate_deaminase_dom"/>
</dbReference>
<dbReference type="Gene3D" id="3.40.50.300">
    <property type="entry name" value="P-loop containing nucleotide triphosphate hydrolases"/>
    <property type="match status" value="1"/>
</dbReference>
<dbReference type="Pfam" id="PF00383">
    <property type="entry name" value="dCMP_cyt_deam_1"/>
    <property type="match status" value="1"/>
</dbReference>
<dbReference type="GO" id="GO:0004132">
    <property type="term" value="F:dCMP deaminase activity"/>
    <property type="evidence" value="ECO:0007669"/>
    <property type="project" value="UniProtKB-EC"/>
</dbReference>
<keyword evidence="6" id="KW-0862">Zinc</keyword>
<dbReference type="GO" id="GO:0006231">
    <property type="term" value="P:dTMP biosynthetic process"/>
    <property type="evidence" value="ECO:0007669"/>
    <property type="project" value="EnsemblFungi"/>
</dbReference>
<dbReference type="GO" id="GO:0006226">
    <property type="term" value="P:dUMP biosynthetic process"/>
    <property type="evidence" value="ECO:0007669"/>
    <property type="project" value="EnsemblFungi"/>
</dbReference>
<dbReference type="PROSITE" id="PS00903">
    <property type="entry name" value="CYT_DCMP_DEAMINASES_1"/>
    <property type="match status" value="1"/>
</dbReference>
<sequence>MPVVGLTGPICSGKDTLVEFLVKELDFKPIDRVYKADEASDVVYQVDDEILVGANALIDYVTQRWRGRFVINGIPSTQLLNGIIKRPFFLLVYVDAPVLTRFRRYTSYLHLKNTTLEQFCAIQDEAAFKSNNSVNRHRSLAQVHINNDAIEKSVLWDKLRSADLMNNDRFRPSWDSYFMQMASLAAMRSNCMKRRVGCVLVRDNRIIATGYNGTPRGIKNCNEGGCPRCNSALSCGTGLHTCLCLHAEENALLEAGRERVGSNGILYCDTCPCLTCSVKIAQVGISEVVYSMSYSMDTHSASILEEGGVRLRQFVPPENNVF</sequence>
<dbReference type="PROSITE" id="PS51747">
    <property type="entry name" value="CYT_DCMP_DEAMINASES_2"/>
    <property type="match status" value="1"/>
</dbReference>
<evidence type="ECO:0000256" key="4">
    <source>
        <dbReference type="ARBA" id="ARBA00022727"/>
    </source>
</evidence>
<dbReference type="OrthoDB" id="6710946at2759"/>
<dbReference type="eggNOG" id="KOG3127">
    <property type="taxonomic scope" value="Eukaryota"/>
</dbReference>